<keyword evidence="3" id="KW-1185">Reference proteome</keyword>
<dbReference type="PANTHER" id="PTHR10166:SF66">
    <property type="entry name" value="VWFA AND CACHE DOMAIN-CONTAINING PROTEIN CG16868"/>
    <property type="match status" value="1"/>
</dbReference>
<dbReference type="Gene3D" id="3.40.50.410">
    <property type="entry name" value="von Willebrand factor, type A domain"/>
    <property type="match status" value="1"/>
</dbReference>
<dbReference type="PANTHER" id="PTHR10166">
    <property type="entry name" value="VOLTAGE-DEPENDENT CALCIUM CHANNEL SUBUNIT ALPHA-2/DELTA-RELATED"/>
    <property type="match status" value="1"/>
</dbReference>
<evidence type="ECO:0000313" key="3">
    <source>
        <dbReference type="Proteomes" id="UP000596742"/>
    </source>
</evidence>
<dbReference type="AlphaFoldDB" id="A0A8B6EQ95"/>
<evidence type="ECO:0000313" key="2">
    <source>
        <dbReference type="EMBL" id="VDI38252.1"/>
    </source>
</evidence>
<reference evidence="2" key="1">
    <citation type="submission" date="2018-11" db="EMBL/GenBank/DDBJ databases">
        <authorList>
            <person name="Alioto T."/>
            <person name="Alioto T."/>
        </authorList>
    </citation>
    <scope>NUCLEOTIDE SEQUENCE</scope>
</reference>
<dbReference type="SUPFAM" id="SSF53300">
    <property type="entry name" value="vWA-like"/>
    <property type="match status" value="1"/>
</dbReference>
<dbReference type="GO" id="GO:0005245">
    <property type="term" value="F:voltage-gated calcium channel activity"/>
    <property type="evidence" value="ECO:0007669"/>
    <property type="project" value="TreeGrafter"/>
</dbReference>
<gene>
    <name evidence="2" type="ORF">MGAL_10B083625</name>
</gene>
<proteinExistence type="predicted"/>
<dbReference type="Proteomes" id="UP000596742">
    <property type="component" value="Unassembled WGS sequence"/>
</dbReference>
<accession>A0A8B6EQ95</accession>
<feature type="domain" description="VWFA" evidence="1">
    <location>
        <begin position="277"/>
        <end position="441"/>
    </location>
</feature>
<dbReference type="Pfam" id="PF13519">
    <property type="entry name" value="VWA_2"/>
    <property type="match status" value="1"/>
</dbReference>
<dbReference type="InterPro" id="IPR051173">
    <property type="entry name" value="Ca_channel_alpha-2/delta"/>
</dbReference>
<dbReference type="SMART" id="SM00327">
    <property type="entry name" value="VWA"/>
    <property type="match status" value="1"/>
</dbReference>
<sequence>MWSTSAKKTFLRSNIDGDSGVNRSIEGPVATTLHSSEVMSMTMAPVFTTATSSSADDNQANSSNATPLDFGSAKGFIAFTGTCRPINAIVSHAVNVDGGRFSQVLTDIANNALGVNKIQEHYNSLHYTNSLLDGEGLVTEISASLSTKFDGPIQALMRIKQAVEEDIDRFPSYTSMPQCCHATGLTNSSQFRTKVNMNQACVTISSFSPPERTFPTTKIQDVMKDNHNRNPNLKWQYFGKEDGIYLNYPSLKLNDCSNYDPRFRPFYVSTATPVQKDVVVVIDKSGSMSSRHNSKTLLQIAKEAAISVLETLNPNDRFGVVAFSSNAYIPGSSTIGRECHGTELAKATPLNIKFMKSQVSVIRSGGSTNYEAAMKTAFKFFVNTLDMSGDRGKVILFLTDGDQTAGGEPLEVIKEENKKMNNRVVILTYGLGQQYKRISDLFLG</sequence>
<protein>
    <recommendedName>
        <fullName evidence="1">VWFA domain-containing protein</fullName>
    </recommendedName>
</protein>
<dbReference type="OrthoDB" id="6148237at2759"/>
<name>A0A8B6EQ95_MYTGA</name>
<evidence type="ECO:0000259" key="1">
    <source>
        <dbReference type="PROSITE" id="PS50234"/>
    </source>
</evidence>
<dbReference type="InterPro" id="IPR002035">
    <property type="entry name" value="VWF_A"/>
</dbReference>
<dbReference type="PROSITE" id="PS50234">
    <property type="entry name" value="VWFA"/>
    <property type="match status" value="1"/>
</dbReference>
<dbReference type="InterPro" id="IPR036465">
    <property type="entry name" value="vWFA_dom_sf"/>
</dbReference>
<dbReference type="GO" id="GO:0005891">
    <property type="term" value="C:voltage-gated calcium channel complex"/>
    <property type="evidence" value="ECO:0007669"/>
    <property type="project" value="TreeGrafter"/>
</dbReference>
<comment type="caution">
    <text evidence="2">The sequence shown here is derived from an EMBL/GenBank/DDBJ whole genome shotgun (WGS) entry which is preliminary data.</text>
</comment>
<dbReference type="EMBL" id="UYJE01005564">
    <property type="protein sequence ID" value="VDI38252.1"/>
    <property type="molecule type" value="Genomic_DNA"/>
</dbReference>
<organism evidence="2 3">
    <name type="scientific">Mytilus galloprovincialis</name>
    <name type="common">Mediterranean mussel</name>
    <dbReference type="NCBI Taxonomy" id="29158"/>
    <lineage>
        <taxon>Eukaryota</taxon>
        <taxon>Metazoa</taxon>
        <taxon>Spiralia</taxon>
        <taxon>Lophotrochozoa</taxon>
        <taxon>Mollusca</taxon>
        <taxon>Bivalvia</taxon>
        <taxon>Autobranchia</taxon>
        <taxon>Pteriomorphia</taxon>
        <taxon>Mytilida</taxon>
        <taxon>Mytiloidea</taxon>
        <taxon>Mytilidae</taxon>
        <taxon>Mytilinae</taxon>
        <taxon>Mytilus</taxon>
    </lineage>
</organism>